<protein>
    <submittedName>
        <fullName evidence="1">Uncharacterized protein</fullName>
    </submittedName>
</protein>
<name>A0ABS1GIB5_9AQUI</name>
<comment type="caution">
    <text evidence="1">The sequence shown here is derived from an EMBL/GenBank/DDBJ whole genome shotgun (WGS) entry which is preliminary data.</text>
</comment>
<dbReference type="RefSeq" id="WP_200674070.1">
    <property type="nucleotide sequence ID" value="NZ_JAACYA010000002.1"/>
</dbReference>
<reference evidence="1 2" key="1">
    <citation type="journal article" date="2021" name="Syst. Appl. Microbiol.">
        <title>Persephonella atlantica sp. nov.: How to adapt to physico-chemical gradients in high temperature hydrothermal habitats.</title>
        <authorList>
            <person name="Francois D.X."/>
            <person name="Godfroy A."/>
            <person name="Mathien C."/>
            <person name="Aube J."/>
            <person name="Cathalot C."/>
            <person name="Lesongeur F."/>
            <person name="L'Haridon S."/>
            <person name="Philippon X."/>
            <person name="Roussel E.G."/>
        </authorList>
    </citation>
    <scope>NUCLEOTIDE SEQUENCE [LARGE SCALE GENOMIC DNA]</scope>
    <source>
        <strain evidence="1 2">MO1340</strain>
    </source>
</reference>
<organism evidence="1 2">
    <name type="scientific">Persephonella atlantica</name>
    <dbReference type="NCBI Taxonomy" id="2699429"/>
    <lineage>
        <taxon>Bacteria</taxon>
        <taxon>Pseudomonadati</taxon>
        <taxon>Aquificota</taxon>
        <taxon>Aquificia</taxon>
        <taxon>Aquificales</taxon>
        <taxon>Hydrogenothermaceae</taxon>
        <taxon>Persephonella</taxon>
    </lineage>
</organism>
<evidence type="ECO:0000313" key="2">
    <source>
        <dbReference type="Proteomes" id="UP000772812"/>
    </source>
</evidence>
<gene>
    <name evidence="1" type="ORF">GWK41_06180</name>
</gene>
<accession>A0ABS1GIB5</accession>
<dbReference type="EMBL" id="JAACYA010000002">
    <property type="protein sequence ID" value="MBK3332650.1"/>
    <property type="molecule type" value="Genomic_DNA"/>
</dbReference>
<evidence type="ECO:0000313" key="1">
    <source>
        <dbReference type="EMBL" id="MBK3332650.1"/>
    </source>
</evidence>
<keyword evidence="2" id="KW-1185">Reference proteome</keyword>
<dbReference type="Proteomes" id="UP000772812">
    <property type="component" value="Unassembled WGS sequence"/>
</dbReference>
<sequence>MKLTIEIPDEEIYEIGKEALKKKIEEYLEFMKLEKDIKQMSEELKEIFSEEEYWKEVEKSRREAWQEYKKGLELE</sequence>
<proteinExistence type="predicted"/>